<dbReference type="PANTHER" id="PTHR33376">
    <property type="match status" value="1"/>
</dbReference>
<dbReference type="Proteomes" id="UP001595973">
    <property type="component" value="Unassembled WGS sequence"/>
</dbReference>
<gene>
    <name evidence="5" type="ORF">ACFO5X_20515</name>
</gene>
<comment type="subcellular location">
    <subcellularLocation>
        <location evidence="1">Periplasm</location>
    </subcellularLocation>
</comment>
<comment type="caution">
    <text evidence="5">The sequence shown here is derived from an EMBL/GenBank/DDBJ whole genome shotgun (WGS) entry which is preliminary data.</text>
</comment>
<evidence type="ECO:0000256" key="3">
    <source>
        <dbReference type="ARBA" id="ARBA00022764"/>
    </source>
</evidence>
<keyword evidence="6" id="KW-1185">Reference proteome</keyword>
<dbReference type="PANTHER" id="PTHR33376:SF15">
    <property type="entry name" value="BLL6794 PROTEIN"/>
    <property type="match status" value="1"/>
</dbReference>
<evidence type="ECO:0000256" key="4">
    <source>
        <dbReference type="SAM" id="SignalP"/>
    </source>
</evidence>
<reference evidence="6" key="1">
    <citation type="journal article" date="2019" name="Int. J. Syst. Evol. Microbiol.">
        <title>The Global Catalogue of Microorganisms (GCM) 10K type strain sequencing project: providing services to taxonomists for standard genome sequencing and annotation.</title>
        <authorList>
            <consortium name="The Broad Institute Genomics Platform"/>
            <consortium name="The Broad Institute Genome Sequencing Center for Infectious Disease"/>
            <person name="Wu L."/>
            <person name="Ma J."/>
        </authorList>
    </citation>
    <scope>NUCLEOTIDE SEQUENCE [LARGE SCALE GENOMIC DNA]</scope>
    <source>
        <strain evidence="6">CGMCC 4.7283</strain>
    </source>
</reference>
<feature type="chain" id="PRO_5045613636" evidence="4">
    <location>
        <begin position="22"/>
        <end position="333"/>
    </location>
</feature>
<evidence type="ECO:0000313" key="5">
    <source>
        <dbReference type="EMBL" id="MFC4670944.1"/>
    </source>
</evidence>
<feature type="signal peptide" evidence="4">
    <location>
        <begin position="1"/>
        <end position="21"/>
    </location>
</feature>
<sequence length="333" mass="35390">MSIIRTITAAALALAAGTAGAETLRFSSFEPPVAHITKNILTPWAEEVSAASNGTIDIQMFAGGTLGRSPAQQLKLVEDGVADFAWIIPGYSPGRFTQGTVAELPFMVPNATVGSEAMWKMVEDGYFTGDYDKFKLIGVLVSAPNFIVSRIPIVEPEDMKGINFRGPGPVMLKAVEALGAVPVGGITGPTIADAIRRGLVEGTMTQWAAVETFRIGEVTDYYMTAPLGATPMLVLMNKAKYDSLPDEAKAAIDKFSGAAFSERFGKSFDAHHDAAGDREAATGATIVKPDAALTQRWKDATQVAVDDWIATTENGQAIYDAFRERLDAAAAAH</sequence>
<dbReference type="Pfam" id="PF03480">
    <property type="entry name" value="DctP"/>
    <property type="match status" value="1"/>
</dbReference>
<dbReference type="NCBIfam" id="NF037995">
    <property type="entry name" value="TRAP_S1"/>
    <property type="match status" value="1"/>
</dbReference>
<accession>A0ABV9KLT1</accession>
<organism evidence="5 6">
    <name type="scientific">Seohaeicola nanhaiensis</name>
    <dbReference type="NCBI Taxonomy" id="1387282"/>
    <lineage>
        <taxon>Bacteria</taxon>
        <taxon>Pseudomonadati</taxon>
        <taxon>Pseudomonadota</taxon>
        <taxon>Alphaproteobacteria</taxon>
        <taxon>Rhodobacterales</taxon>
        <taxon>Roseobacteraceae</taxon>
        <taxon>Seohaeicola</taxon>
    </lineage>
</organism>
<dbReference type="EMBL" id="JBHSGI010000031">
    <property type="protein sequence ID" value="MFC4670944.1"/>
    <property type="molecule type" value="Genomic_DNA"/>
</dbReference>
<evidence type="ECO:0000256" key="1">
    <source>
        <dbReference type="ARBA" id="ARBA00004418"/>
    </source>
</evidence>
<evidence type="ECO:0000313" key="6">
    <source>
        <dbReference type="Proteomes" id="UP001595973"/>
    </source>
</evidence>
<protein>
    <submittedName>
        <fullName evidence="5">TRAP transporter substrate-binding protein</fullName>
    </submittedName>
</protein>
<keyword evidence="2 4" id="KW-0732">Signal</keyword>
<proteinExistence type="predicted"/>
<dbReference type="CDD" id="cd13665">
    <property type="entry name" value="PBP2_TRAP_Dctp3_4"/>
    <property type="match status" value="1"/>
</dbReference>
<dbReference type="Gene3D" id="3.40.190.170">
    <property type="entry name" value="Bacterial extracellular solute-binding protein, family 7"/>
    <property type="match status" value="1"/>
</dbReference>
<dbReference type="RefSeq" id="WP_380720617.1">
    <property type="nucleotide sequence ID" value="NZ_JBHSGI010000031.1"/>
</dbReference>
<keyword evidence="3" id="KW-0574">Periplasm</keyword>
<dbReference type="InterPro" id="IPR038404">
    <property type="entry name" value="TRAP_DctP_sf"/>
</dbReference>
<name>A0ABV9KLT1_9RHOB</name>
<dbReference type="InterPro" id="IPR018389">
    <property type="entry name" value="DctP_fam"/>
</dbReference>
<evidence type="ECO:0000256" key="2">
    <source>
        <dbReference type="ARBA" id="ARBA00022729"/>
    </source>
</evidence>